<dbReference type="InterPro" id="IPR005074">
    <property type="entry name" value="Peptidase_C39"/>
</dbReference>
<reference evidence="2 3" key="1">
    <citation type="submission" date="2019-04" db="EMBL/GenBank/DDBJ databases">
        <title>Deinococcus metalilatus MA1002 mutant No.5.</title>
        <authorList>
            <person name="Park W."/>
            <person name="Park C."/>
        </authorList>
    </citation>
    <scope>NUCLEOTIDE SEQUENCE [LARGE SCALE GENOMIC DNA]</scope>
    <source>
        <strain evidence="2 3">MA1002-m5</strain>
    </source>
</reference>
<protein>
    <recommendedName>
        <fullName evidence="1">Peptidase C39 domain-containing protein</fullName>
    </recommendedName>
</protein>
<dbReference type="GO" id="GO:0006508">
    <property type="term" value="P:proteolysis"/>
    <property type="evidence" value="ECO:0007669"/>
    <property type="project" value="InterPro"/>
</dbReference>
<dbReference type="GO" id="GO:0016020">
    <property type="term" value="C:membrane"/>
    <property type="evidence" value="ECO:0007669"/>
    <property type="project" value="InterPro"/>
</dbReference>
<evidence type="ECO:0000259" key="1">
    <source>
        <dbReference type="Pfam" id="PF03412"/>
    </source>
</evidence>
<dbReference type="Gene3D" id="3.90.70.10">
    <property type="entry name" value="Cysteine proteinases"/>
    <property type="match status" value="1"/>
</dbReference>
<dbReference type="RefSeq" id="WP_129117580.1">
    <property type="nucleotide sequence ID" value="NZ_BSUI01000040.1"/>
</dbReference>
<accession>A0AAJ5F5C0</accession>
<dbReference type="Proteomes" id="UP000308000">
    <property type="component" value="Unassembled WGS sequence"/>
</dbReference>
<dbReference type="EMBL" id="VBRC01000002">
    <property type="protein sequence ID" value="TLK30869.1"/>
    <property type="molecule type" value="Genomic_DNA"/>
</dbReference>
<dbReference type="AlphaFoldDB" id="A0AAJ5F5C0"/>
<sequence>MTGPIIPWNSCGPARVAMVLGYYGVHMALATISAGTRPSPISYMRADGIAPFARQLGLDATRVKQANVNTIRSLIANGYFVTVLERLKEVDKVLHFRVVWALDDQRQVFSAGTSLAGP</sequence>
<dbReference type="Pfam" id="PF03412">
    <property type="entry name" value="Peptidase_C39"/>
    <property type="match status" value="1"/>
</dbReference>
<proteinExistence type="predicted"/>
<evidence type="ECO:0000313" key="3">
    <source>
        <dbReference type="Proteomes" id="UP000308000"/>
    </source>
</evidence>
<organism evidence="2 3">
    <name type="scientific">Deinococcus metallilatus</name>
    <dbReference type="NCBI Taxonomy" id="1211322"/>
    <lineage>
        <taxon>Bacteria</taxon>
        <taxon>Thermotogati</taxon>
        <taxon>Deinococcota</taxon>
        <taxon>Deinococci</taxon>
        <taxon>Deinococcales</taxon>
        <taxon>Deinococcaceae</taxon>
        <taxon>Deinococcus</taxon>
    </lineage>
</organism>
<comment type="caution">
    <text evidence="2">The sequence shown here is derived from an EMBL/GenBank/DDBJ whole genome shotgun (WGS) entry which is preliminary data.</text>
</comment>
<dbReference type="GO" id="GO:0008233">
    <property type="term" value="F:peptidase activity"/>
    <property type="evidence" value="ECO:0007669"/>
    <property type="project" value="InterPro"/>
</dbReference>
<dbReference type="GO" id="GO:0005524">
    <property type="term" value="F:ATP binding"/>
    <property type="evidence" value="ECO:0007669"/>
    <property type="project" value="InterPro"/>
</dbReference>
<name>A0AAJ5F5C0_9DEIO</name>
<feature type="domain" description="Peptidase C39" evidence="1">
    <location>
        <begin position="9"/>
        <end position="105"/>
    </location>
</feature>
<evidence type="ECO:0000313" key="2">
    <source>
        <dbReference type="EMBL" id="TLK30869.1"/>
    </source>
</evidence>
<gene>
    <name evidence="2" type="ORF">FCS05_03705</name>
</gene>